<dbReference type="GO" id="GO:0005737">
    <property type="term" value="C:cytoplasm"/>
    <property type="evidence" value="ECO:0007669"/>
    <property type="project" value="TreeGrafter"/>
</dbReference>
<keyword evidence="3" id="KW-0418">Kinase</keyword>
<gene>
    <name evidence="8" type="ORF">QBC33DRAFT_444724</name>
</gene>
<feature type="region of interest" description="Disordered" evidence="6">
    <location>
        <begin position="1157"/>
        <end position="1179"/>
    </location>
</feature>
<feature type="region of interest" description="Disordered" evidence="6">
    <location>
        <begin position="701"/>
        <end position="761"/>
    </location>
</feature>
<keyword evidence="9" id="KW-1185">Reference proteome</keyword>
<dbReference type="PANTHER" id="PTHR11042:SF196">
    <property type="entry name" value="MITOSIS INHIBITOR PROTEIN KINASE SWE1"/>
    <property type="match status" value="1"/>
</dbReference>
<dbReference type="Proteomes" id="UP001244011">
    <property type="component" value="Unassembled WGS sequence"/>
</dbReference>
<dbReference type="PANTHER" id="PTHR11042">
    <property type="entry name" value="EUKARYOTIC TRANSLATION INITIATION FACTOR 2-ALPHA KINASE EIF2-ALPHA KINASE -RELATED"/>
    <property type="match status" value="1"/>
</dbReference>
<feature type="compositionally biased region" description="Low complexity" evidence="6">
    <location>
        <begin position="392"/>
        <end position="407"/>
    </location>
</feature>
<evidence type="ECO:0000256" key="6">
    <source>
        <dbReference type="SAM" id="MobiDB-lite"/>
    </source>
</evidence>
<keyword evidence="2" id="KW-0547">Nucleotide-binding</keyword>
<dbReference type="GO" id="GO:0110031">
    <property type="term" value="P:negative regulation of G2/MI transition of meiotic cell cycle"/>
    <property type="evidence" value="ECO:0007669"/>
    <property type="project" value="TreeGrafter"/>
</dbReference>
<protein>
    <submittedName>
        <fullName evidence="8">Mitosis inhibitor protein kinase</fullName>
    </submittedName>
</protein>
<comment type="caution">
    <text evidence="8">The sequence shown here is derived from an EMBL/GenBank/DDBJ whole genome shotgun (WGS) entry which is preliminary data.</text>
</comment>
<dbReference type="PROSITE" id="PS50011">
    <property type="entry name" value="PROTEIN_KINASE_DOM"/>
    <property type="match status" value="1"/>
</dbReference>
<evidence type="ECO:0000313" key="8">
    <source>
        <dbReference type="EMBL" id="KAK1770935.1"/>
    </source>
</evidence>
<dbReference type="AlphaFoldDB" id="A0AAJ0C6L9"/>
<dbReference type="GO" id="GO:0005634">
    <property type="term" value="C:nucleus"/>
    <property type="evidence" value="ECO:0007669"/>
    <property type="project" value="TreeGrafter"/>
</dbReference>
<dbReference type="Pfam" id="PF00069">
    <property type="entry name" value="Pkinase"/>
    <property type="match status" value="1"/>
</dbReference>
<dbReference type="RefSeq" id="XP_060287148.1">
    <property type="nucleotide sequence ID" value="XM_060424288.1"/>
</dbReference>
<organism evidence="8 9">
    <name type="scientific">Phialemonium atrogriseum</name>
    <dbReference type="NCBI Taxonomy" id="1093897"/>
    <lineage>
        <taxon>Eukaryota</taxon>
        <taxon>Fungi</taxon>
        <taxon>Dikarya</taxon>
        <taxon>Ascomycota</taxon>
        <taxon>Pezizomycotina</taxon>
        <taxon>Sordariomycetes</taxon>
        <taxon>Sordariomycetidae</taxon>
        <taxon>Cephalothecales</taxon>
        <taxon>Cephalothecaceae</taxon>
        <taxon>Phialemonium</taxon>
    </lineage>
</organism>
<dbReference type="InterPro" id="IPR050339">
    <property type="entry name" value="CC_SR_Kinase"/>
</dbReference>
<feature type="compositionally biased region" description="Polar residues" evidence="6">
    <location>
        <begin position="303"/>
        <end position="320"/>
    </location>
</feature>
<dbReference type="Gene3D" id="1.10.510.10">
    <property type="entry name" value="Transferase(Phosphotransferase) domain 1"/>
    <property type="match status" value="1"/>
</dbReference>
<evidence type="ECO:0000256" key="1">
    <source>
        <dbReference type="ARBA" id="ARBA00022679"/>
    </source>
</evidence>
<dbReference type="FunFam" id="3.30.200.20:FF:000611">
    <property type="entry name" value="Protein kinase, putative"/>
    <property type="match status" value="1"/>
</dbReference>
<feature type="compositionally biased region" description="Low complexity" evidence="6">
    <location>
        <begin position="161"/>
        <end position="170"/>
    </location>
</feature>
<evidence type="ECO:0000256" key="3">
    <source>
        <dbReference type="ARBA" id="ARBA00022777"/>
    </source>
</evidence>
<feature type="compositionally biased region" description="Low complexity" evidence="6">
    <location>
        <begin position="48"/>
        <end position="59"/>
    </location>
</feature>
<evidence type="ECO:0000313" key="9">
    <source>
        <dbReference type="Proteomes" id="UP001244011"/>
    </source>
</evidence>
<feature type="compositionally biased region" description="Low complexity" evidence="6">
    <location>
        <begin position="510"/>
        <end position="522"/>
    </location>
</feature>
<feature type="region of interest" description="Disordered" evidence="6">
    <location>
        <begin position="649"/>
        <end position="677"/>
    </location>
</feature>
<dbReference type="InterPro" id="IPR000719">
    <property type="entry name" value="Prot_kinase_dom"/>
</dbReference>
<dbReference type="GeneID" id="85307475"/>
<dbReference type="InterPro" id="IPR011009">
    <property type="entry name" value="Kinase-like_dom_sf"/>
</dbReference>
<evidence type="ECO:0000256" key="4">
    <source>
        <dbReference type="ARBA" id="ARBA00022840"/>
    </source>
</evidence>
<dbReference type="GO" id="GO:0004713">
    <property type="term" value="F:protein tyrosine kinase activity"/>
    <property type="evidence" value="ECO:0007669"/>
    <property type="project" value="TreeGrafter"/>
</dbReference>
<evidence type="ECO:0000259" key="7">
    <source>
        <dbReference type="PROSITE" id="PS50011"/>
    </source>
</evidence>
<feature type="compositionally biased region" description="Low complexity" evidence="6">
    <location>
        <begin position="80"/>
        <end position="102"/>
    </location>
</feature>
<dbReference type="FunFam" id="1.10.510.10:FF:000536">
    <property type="entry name" value="Cyclin-dependent kinase WEE1"/>
    <property type="match status" value="1"/>
</dbReference>
<dbReference type="GO" id="GO:0005524">
    <property type="term" value="F:ATP binding"/>
    <property type="evidence" value="ECO:0007669"/>
    <property type="project" value="UniProtKB-KW"/>
</dbReference>
<dbReference type="PROSITE" id="PS00108">
    <property type="entry name" value="PROTEIN_KINASE_ST"/>
    <property type="match status" value="1"/>
</dbReference>
<feature type="region of interest" description="Disordered" evidence="6">
    <location>
        <begin position="281"/>
        <end position="424"/>
    </location>
</feature>
<comment type="similarity">
    <text evidence="5">Belongs to the protein kinase superfamily. Ser/Thr protein kinase family. GCN2 subfamily.</text>
</comment>
<dbReference type="Gene3D" id="3.30.200.20">
    <property type="entry name" value="Phosphorylase Kinase, domain 1"/>
    <property type="match status" value="1"/>
</dbReference>
<feature type="region of interest" description="Disordered" evidence="6">
    <location>
        <begin position="32"/>
        <end position="184"/>
    </location>
</feature>
<evidence type="ECO:0000256" key="2">
    <source>
        <dbReference type="ARBA" id="ARBA00022741"/>
    </source>
</evidence>
<accession>A0AAJ0C6L9</accession>
<feature type="compositionally biased region" description="Pro residues" evidence="6">
    <location>
        <begin position="379"/>
        <end position="391"/>
    </location>
</feature>
<dbReference type="SMART" id="SM00220">
    <property type="entry name" value="S_TKc"/>
    <property type="match status" value="1"/>
</dbReference>
<proteinExistence type="inferred from homology"/>
<reference evidence="8" key="1">
    <citation type="submission" date="2023-06" db="EMBL/GenBank/DDBJ databases">
        <title>Genome-scale phylogeny and comparative genomics of the fungal order Sordariales.</title>
        <authorList>
            <consortium name="Lawrence Berkeley National Laboratory"/>
            <person name="Hensen N."/>
            <person name="Bonometti L."/>
            <person name="Westerberg I."/>
            <person name="Brannstrom I.O."/>
            <person name="Guillou S."/>
            <person name="Cros-Aarteil S."/>
            <person name="Calhoun S."/>
            <person name="Haridas S."/>
            <person name="Kuo A."/>
            <person name="Mondo S."/>
            <person name="Pangilinan J."/>
            <person name="Riley R."/>
            <person name="Labutti K."/>
            <person name="Andreopoulos B."/>
            <person name="Lipzen A."/>
            <person name="Chen C."/>
            <person name="Yanf M."/>
            <person name="Daum C."/>
            <person name="Ng V."/>
            <person name="Clum A."/>
            <person name="Steindorff A."/>
            <person name="Ohm R."/>
            <person name="Martin F."/>
            <person name="Silar P."/>
            <person name="Natvig D."/>
            <person name="Lalanne C."/>
            <person name="Gautier V."/>
            <person name="Ament-Velasquez S.L."/>
            <person name="Kruys A."/>
            <person name="Hutchinson M.I."/>
            <person name="Powell A.J."/>
            <person name="Barry K."/>
            <person name="Miller A.N."/>
            <person name="Grigoriev I.V."/>
            <person name="Debuchy R."/>
            <person name="Gladieux P."/>
            <person name="Thoren M.H."/>
            <person name="Johannesson H."/>
        </authorList>
    </citation>
    <scope>NUCLEOTIDE SEQUENCE</scope>
    <source>
        <strain evidence="8">8032-3</strain>
    </source>
</reference>
<sequence length="1179" mass="126817">MSYSSSSGGTLTLPSPTHVHHVDVNAAVRSLRRSMSRSPSKFSLVRTASSASSSEGSSADLPRSPSQLAGRCPTTSQINTPTPESSSSFFQQTTTQTPFQPSVKLSVRSARPKSVAPRSLSRTRASPKSPLKRVFGFSPDSGNPAAPTSSPLEAWGQENNSLSDSTLTLSPASRRGLEKPSRHSMHLDISGASKHSLSKFLDIKLDTFPVASVSPLKRSDAIMNPDQTSFGSPVAKRRSLHGISSLGNDFNVFDHPPSPQPNNFDIHEDGSHEYQLTGSMTVGLRDSFPPPTPTAMPRRTSSLRKTTLQQRHGESRSSLGRRQGEKHLAQLSQEATSPISRNRPRLSLDQYLPPEPRGTPFSAQGALPNPSLHVVEGKPPQPAQPPQPHQPHPLSRSLTQSSSNSTLPDDSPTHVPTHLSGRPRVIMNFSKSLPVGARPPAREPVATPRYKSAVPFQAAFMSTGLVSKMNRNPERESPKTLMPDTPCKKHPYASNTFPPQVGSGRRQARPSFGSPSTPFSTFHQSRGSAFGNPEKIGSLFKPVRTGHSRRASLLSLDGDDALGNFDADLPPTPTKNILFRPLGTSSRVNATPNPPRTLPVPTSAIGLSLGSQAALSSCKSKSLISPGETSETWSAGQLSDAVKPLHMLASAPSPRLPPSFSSVSRGRPRRGAISTPSPLTVAVTVPLTGASKNGLANSSCLAPASPLEHAGTPGGSSPRTPQDSMGPPDAGRLSLSNPLDDQASAGEEMKSIRPPATPTTRGREALTAFGERRAITPVHGPGLSAVDEGLILRFDKAEAVGKGEFSQVFRVTKYSAPVLFAASFVTTPSRRTPQSEKTSEVYAVKKTRFPYHGPKDRESKLREVNVLKALSHCDHVVRYVNSWEYNCHLYIQTEYCDEGSLDGFLKKIGTTGRLDDFRIWKIMLELCRGLKNIHDNGFIHLDLKPANVFVTYEGNLKIGDFGMAARWPAEKGIEGEGDREYIGPEILLGQFDKPADIYSLGLIILEIACNVFLPENGPTWLALREGNMSVVPSLTWVGASTVVRDATGCPIGHGSGISSLLAEEDVGSHVTLSTSGRYRSFPMTHDASNLFGAPKRAELRQPPAFMVEAGDPNSLDSIVSSMIRPDPGSRPTAEQLLDLEALCWVASHRRAGATVFEGNWGPEQGQLDYGSPDTEMTDV</sequence>
<name>A0AAJ0C6L9_9PEZI</name>
<feature type="domain" description="Protein kinase" evidence="7">
    <location>
        <begin position="794"/>
        <end position="1142"/>
    </location>
</feature>
<feature type="compositionally biased region" description="Low complexity" evidence="6">
    <location>
        <begin position="649"/>
        <end position="665"/>
    </location>
</feature>
<feature type="compositionally biased region" description="Polar residues" evidence="6">
    <location>
        <begin position="330"/>
        <end position="340"/>
    </location>
</feature>
<dbReference type="SUPFAM" id="SSF56112">
    <property type="entry name" value="Protein kinase-like (PK-like)"/>
    <property type="match status" value="1"/>
</dbReference>
<dbReference type="InterPro" id="IPR008271">
    <property type="entry name" value="Ser/Thr_kinase_AS"/>
</dbReference>
<keyword evidence="4" id="KW-0067">ATP-binding</keyword>
<keyword evidence="1" id="KW-0808">Transferase</keyword>
<dbReference type="EMBL" id="MU838999">
    <property type="protein sequence ID" value="KAK1770935.1"/>
    <property type="molecule type" value="Genomic_DNA"/>
</dbReference>
<feature type="region of interest" description="Disordered" evidence="6">
    <location>
        <begin position="469"/>
        <end position="534"/>
    </location>
</feature>
<evidence type="ECO:0000256" key="5">
    <source>
        <dbReference type="ARBA" id="ARBA00037982"/>
    </source>
</evidence>